<dbReference type="RefSeq" id="WP_053234778.1">
    <property type="nucleotide sequence ID" value="NZ_CP011125.1"/>
</dbReference>
<feature type="transmembrane region" description="Helical" evidence="1">
    <location>
        <begin position="185"/>
        <end position="209"/>
    </location>
</feature>
<dbReference type="Proteomes" id="UP000034883">
    <property type="component" value="Chromosome"/>
</dbReference>
<name>A0A0F6W4X9_9BACT</name>
<evidence type="ECO:0000313" key="2">
    <source>
        <dbReference type="EMBL" id="AKF07530.1"/>
    </source>
</evidence>
<evidence type="ECO:0000313" key="3">
    <source>
        <dbReference type="Proteomes" id="UP000034883"/>
    </source>
</evidence>
<sequence length="354" mass="38380">MRSIDPKRAFSLHSSLGKVVGVAIAFVCATGALAALAPSIDRALVPASRIDDARAGDRRARWSALLASAEAHAHGGQVIVLSAPHVPGVAAEAIVRHGPRHFERLYLDPRDARVRGRGAWWNVQRFARDLHRSLFLGENVGIFVVGALAAPLLVSTLSGLVLGLRTKQRWRVRWRAGRERALRDAHRVVGLALAVMALLWGATGAWYWAELMLGWAHVSVIPGLPQVEARAGAQPRELDELVELGEAAYPELVVDSIALPTARRPVLSLLGHDGSVLARDQACQVLVEPYEGRVLGVWRPDAMGVAERWAHAADPLHFGELGGTPTRVAWGVMGLAVAIVAGVGPWIRWRRRRA</sequence>
<keyword evidence="1" id="KW-1133">Transmembrane helix</keyword>
<feature type="transmembrane region" description="Helical" evidence="1">
    <location>
        <begin position="328"/>
        <end position="347"/>
    </location>
</feature>
<protein>
    <submittedName>
        <fullName evidence="2">Putative iron-regulated membrane protein</fullName>
    </submittedName>
</protein>
<keyword evidence="3" id="KW-1185">Reference proteome</keyword>
<evidence type="ECO:0000256" key="1">
    <source>
        <dbReference type="SAM" id="Phobius"/>
    </source>
</evidence>
<organism evidence="2 3">
    <name type="scientific">Sandaracinus amylolyticus</name>
    <dbReference type="NCBI Taxonomy" id="927083"/>
    <lineage>
        <taxon>Bacteria</taxon>
        <taxon>Pseudomonadati</taxon>
        <taxon>Myxococcota</taxon>
        <taxon>Polyangia</taxon>
        <taxon>Polyangiales</taxon>
        <taxon>Sandaracinaceae</taxon>
        <taxon>Sandaracinus</taxon>
    </lineage>
</organism>
<dbReference type="KEGG" id="samy:DB32_004679"/>
<dbReference type="STRING" id="927083.DB32_004679"/>
<dbReference type="PANTHER" id="PTHR34219">
    <property type="entry name" value="IRON-REGULATED INNER MEMBRANE PROTEIN-RELATED"/>
    <property type="match status" value="1"/>
</dbReference>
<proteinExistence type="predicted"/>
<dbReference type="InterPro" id="IPR005625">
    <property type="entry name" value="PepSY-ass_TM"/>
</dbReference>
<keyword evidence="1" id="KW-0812">Transmembrane</keyword>
<dbReference type="Pfam" id="PF03929">
    <property type="entry name" value="PepSY_TM"/>
    <property type="match status" value="1"/>
</dbReference>
<reference evidence="2 3" key="1">
    <citation type="submission" date="2015-03" db="EMBL/GenBank/DDBJ databases">
        <title>Genome assembly of Sandaracinus amylolyticus DSM 53668.</title>
        <authorList>
            <person name="Sharma G."/>
            <person name="Subramanian S."/>
        </authorList>
    </citation>
    <scope>NUCLEOTIDE SEQUENCE [LARGE SCALE GENOMIC DNA]</scope>
    <source>
        <strain evidence="2 3">DSM 53668</strain>
    </source>
</reference>
<feature type="transmembrane region" description="Helical" evidence="1">
    <location>
        <begin position="140"/>
        <end position="164"/>
    </location>
</feature>
<dbReference type="OrthoDB" id="9776609at2"/>
<keyword evidence="1" id="KW-0472">Membrane</keyword>
<dbReference type="EMBL" id="CP011125">
    <property type="protein sequence ID" value="AKF07530.1"/>
    <property type="molecule type" value="Genomic_DNA"/>
</dbReference>
<dbReference type="AlphaFoldDB" id="A0A0F6W4X9"/>
<gene>
    <name evidence="2" type="ORF">DB32_004679</name>
</gene>
<accession>A0A0F6W4X9</accession>